<dbReference type="SMART" id="SM00744">
    <property type="entry name" value="RINGv"/>
    <property type="match status" value="1"/>
</dbReference>
<dbReference type="InterPro" id="IPR011016">
    <property type="entry name" value="Znf_RING-CH"/>
</dbReference>
<dbReference type="AlphaFoldDB" id="A0A1D1Y1Y2"/>
<dbReference type="PANTHER" id="PTHR46214:SF30">
    <property type="entry name" value="OS01G0850200 PROTEIN"/>
    <property type="match status" value="1"/>
</dbReference>
<feature type="compositionally biased region" description="Basic and acidic residues" evidence="4">
    <location>
        <begin position="1"/>
        <end position="10"/>
    </location>
</feature>
<gene>
    <name evidence="7" type="primary">IE1_1</name>
    <name evidence="8" type="synonym">IE1_0</name>
    <name evidence="8" type="ORF">g.37380</name>
    <name evidence="7" type="ORF">g.37383</name>
</gene>
<name>A0A1D1Y1Y2_9ARAE</name>
<evidence type="ECO:0000259" key="6">
    <source>
        <dbReference type="PROSITE" id="PS51292"/>
    </source>
</evidence>
<keyword evidence="2" id="KW-0863">Zinc-finger</keyword>
<feature type="region of interest" description="Disordered" evidence="4">
    <location>
        <begin position="1"/>
        <end position="29"/>
    </location>
</feature>
<accession>A0A1D1Y1Y2</accession>
<evidence type="ECO:0000256" key="4">
    <source>
        <dbReference type="SAM" id="MobiDB-lite"/>
    </source>
</evidence>
<dbReference type="Pfam" id="PF12906">
    <property type="entry name" value="RINGv"/>
    <property type="match status" value="1"/>
</dbReference>
<organism evidence="7">
    <name type="scientific">Anthurium amnicola</name>
    <dbReference type="NCBI Taxonomy" id="1678845"/>
    <lineage>
        <taxon>Eukaryota</taxon>
        <taxon>Viridiplantae</taxon>
        <taxon>Streptophyta</taxon>
        <taxon>Embryophyta</taxon>
        <taxon>Tracheophyta</taxon>
        <taxon>Spermatophyta</taxon>
        <taxon>Magnoliopsida</taxon>
        <taxon>Liliopsida</taxon>
        <taxon>Araceae</taxon>
        <taxon>Pothoideae</taxon>
        <taxon>Potheae</taxon>
        <taxon>Anthurium</taxon>
    </lineage>
</organism>
<keyword evidence="5" id="KW-0812">Transmembrane</keyword>
<protein>
    <submittedName>
        <fullName evidence="7">Putative E3 ubiquitin-protein ligase IE1</fullName>
    </submittedName>
</protein>
<keyword evidence="3" id="KW-0862">Zinc</keyword>
<evidence type="ECO:0000256" key="5">
    <source>
        <dbReference type="SAM" id="Phobius"/>
    </source>
</evidence>
<sequence>MTTKGEKFGGDVEAGAHQPPEASASDGSVCSFDGQNQSWHSPHHSHCEGSSFVELRLSDADASTHEVGGVRELCRNPCVSDCSGEIDLDNGVPEIKINMAKVEKDCRICHLKLVNSAQECGIPIELGCSCKGDLAAAHKECAETWFKIKGNKTCEICGTVAKNVLGTGEAEFIEQWNETSSTVPAAPAAESRRFWLGHRFLNFLLASVVFAFVISWLFHFNIPG</sequence>
<evidence type="ECO:0000313" key="7">
    <source>
        <dbReference type="EMBL" id="JAT48647.1"/>
    </source>
</evidence>
<evidence type="ECO:0000313" key="8">
    <source>
        <dbReference type="EMBL" id="JAT51504.1"/>
    </source>
</evidence>
<dbReference type="GO" id="GO:0008270">
    <property type="term" value="F:zinc ion binding"/>
    <property type="evidence" value="ECO:0007669"/>
    <property type="project" value="UniProtKB-KW"/>
</dbReference>
<dbReference type="PANTHER" id="PTHR46214">
    <property type="entry name" value="ZINC FINGER, RING-CH-TYPE"/>
    <property type="match status" value="1"/>
</dbReference>
<evidence type="ECO:0000256" key="3">
    <source>
        <dbReference type="ARBA" id="ARBA00022833"/>
    </source>
</evidence>
<dbReference type="EMBL" id="GDJX01019289">
    <property type="protein sequence ID" value="JAT48647.1"/>
    <property type="molecule type" value="Transcribed_RNA"/>
</dbReference>
<feature type="domain" description="RING-CH-type" evidence="6">
    <location>
        <begin position="98"/>
        <end position="164"/>
    </location>
</feature>
<dbReference type="InterPro" id="IPR013083">
    <property type="entry name" value="Znf_RING/FYVE/PHD"/>
</dbReference>
<keyword evidence="1" id="KW-0479">Metal-binding</keyword>
<keyword evidence="5" id="KW-0472">Membrane</keyword>
<dbReference type="PROSITE" id="PS51292">
    <property type="entry name" value="ZF_RING_CH"/>
    <property type="match status" value="1"/>
</dbReference>
<proteinExistence type="predicted"/>
<dbReference type="SUPFAM" id="SSF57850">
    <property type="entry name" value="RING/U-box"/>
    <property type="match status" value="1"/>
</dbReference>
<keyword evidence="5" id="KW-1133">Transmembrane helix</keyword>
<dbReference type="EMBL" id="GDJX01016432">
    <property type="protein sequence ID" value="JAT51504.1"/>
    <property type="molecule type" value="Transcribed_RNA"/>
</dbReference>
<reference evidence="7" key="1">
    <citation type="submission" date="2015-07" db="EMBL/GenBank/DDBJ databases">
        <title>Transcriptome Assembly of Anthurium amnicola.</title>
        <authorList>
            <person name="Suzuki J."/>
        </authorList>
    </citation>
    <scope>NUCLEOTIDE SEQUENCE</scope>
</reference>
<feature type="transmembrane region" description="Helical" evidence="5">
    <location>
        <begin position="200"/>
        <end position="218"/>
    </location>
</feature>
<evidence type="ECO:0000256" key="2">
    <source>
        <dbReference type="ARBA" id="ARBA00022771"/>
    </source>
</evidence>
<dbReference type="Gene3D" id="3.30.40.10">
    <property type="entry name" value="Zinc/RING finger domain, C3HC4 (zinc finger)"/>
    <property type="match status" value="1"/>
</dbReference>
<evidence type="ECO:0000256" key="1">
    <source>
        <dbReference type="ARBA" id="ARBA00022723"/>
    </source>
</evidence>